<dbReference type="RefSeq" id="WP_285345385.1">
    <property type="nucleotide sequence ID" value="NZ_JASITI010000045.1"/>
</dbReference>
<feature type="transmembrane region" description="Helical" evidence="8">
    <location>
        <begin position="176"/>
        <end position="195"/>
    </location>
</feature>
<sequence length="474" mass="50565">MESPPPDRKHPEAAIRRITPWRALPPLTAVLLGLWGLPRGAGGGNGGSMWRDESTTWQVAHRPLGGLWELLGQVDAVHGLYYLLMHGVFGLWDGDPSDGGLWALRLPSVAGTALAAAGVAAVAHRLAGERAALIAGTAYAALPPVQAYAQEGRSYALVAAAVAWATYLMLRERWTAYAVVLLLGCWLHEFAVLALPAHAFAARRARGWRWAASAVLAGLLPLAVVSARQASAQLGWLGRPSWQDWVAYGVLVAAVALLARGAGDRDLVRVAVPLALLPPGLLMTVSLVHPWYVDRYVLYALAGLAVLAGARAGAGTGARWLPWLLAGALLVPFAGWSVWLRTPEARKDDALAVAAAARERARPGDAVLFMPSRRREWLLSSPGAYGSLRDVALSRTPAESRTLHGTELPPDAVRAAVLASPRVIALLDPPDQPLDRHPAEAAKREALEQAFDRCSVTPVHGARVAVYAWRGMCG</sequence>
<feature type="transmembrane region" description="Helical" evidence="8">
    <location>
        <begin position="296"/>
        <end position="314"/>
    </location>
</feature>
<evidence type="ECO:0000256" key="4">
    <source>
        <dbReference type="ARBA" id="ARBA00022679"/>
    </source>
</evidence>
<dbReference type="InterPro" id="IPR050297">
    <property type="entry name" value="LipidA_mod_glycosyltrf_83"/>
</dbReference>
<keyword evidence="4" id="KW-0808">Transferase</keyword>
<evidence type="ECO:0000313" key="9">
    <source>
        <dbReference type="EMBL" id="MDK9499516.1"/>
    </source>
</evidence>
<reference evidence="9 10" key="1">
    <citation type="submission" date="2023-05" db="EMBL/GenBank/DDBJ databases">
        <title>Sequencing and Assembly of Streptomyces sp. NP73.</title>
        <authorList>
            <person name="Konwar A.N."/>
            <person name="Saikia K."/>
            <person name="Thakur D."/>
        </authorList>
    </citation>
    <scope>NUCLEOTIDE SEQUENCE [LARGE SCALE GENOMIC DNA]</scope>
    <source>
        <strain evidence="9 10">NP73</strain>
    </source>
</reference>
<keyword evidence="10" id="KW-1185">Reference proteome</keyword>
<keyword evidence="2" id="KW-1003">Cell membrane</keyword>
<keyword evidence="7 8" id="KW-0472">Membrane</keyword>
<name>A0ABT7H223_9ACTN</name>
<dbReference type="EMBL" id="JASITI010000045">
    <property type="protein sequence ID" value="MDK9499516.1"/>
    <property type="molecule type" value="Genomic_DNA"/>
</dbReference>
<evidence type="ECO:0000256" key="8">
    <source>
        <dbReference type="SAM" id="Phobius"/>
    </source>
</evidence>
<protein>
    <recommendedName>
        <fullName evidence="11">Integral membrane protein</fullName>
    </recommendedName>
</protein>
<feature type="transmembrane region" description="Helical" evidence="8">
    <location>
        <begin position="245"/>
        <end position="263"/>
    </location>
</feature>
<evidence type="ECO:0000256" key="3">
    <source>
        <dbReference type="ARBA" id="ARBA00022676"/>
    </source>
</evidence>
<gene>
    <name evidence="9" type="ORF">QEZ40_004940</name>
</gene>
<comment type="subcellular location">
    <subcellularLocation>
        <location evidence="1">Cell membrane</location>
        <topology evidence="1">Multi-pass membrane protein</topology>
    </subcellularLocation>
</comment>
<evidence type="ECO:0000256" key="7">
    <source>
        <dbReference type="ARBA" id="ARBA00023136"/>
    </source>
</evidence>
<feature type="transmembrane region" description="Helical" evidence="8">
    <location>
        <begin position="321"/>
        <end position="339"/>
    </location>
</feature>
<comment type="caution">
    <text evidence="9">The sequence shown here is derived from an EMBL/GenBank/DDBJ whole genome shotgun (WGS) entry which is preliminary data.</text>
</comment>
<evidence type="ECO:0000256" key="2">
    <source>
        <dbReference type="ARBA" id="ARBA00022475"/>
    </source>
</evidence>
<organism evidence="9 10">
    <name type="scientific">Streptomyces katrae</name>
    <dbReference type="NCBI Taxonomy" id="68223"/>
    <lineage>
        <taxon>Bacteria</taxon>
        <taxon>Bacillati</taxon>
        <taxon>Actinomycetota</taxon>
        <taxon>Actinomycetes</taxon>
        <taxon>Kitasatosporales</taxon>
        <taxon>Streptomycetaceae</taxon>
        <taxon>Streptomyces</taxon>
    </lineage>
</organism>
<keyword evidence="5 8" id="KW-0812">Transmembrane</keyword>
<evidence type="ECO:0008006" key="11">
    <source>
        <dbReference type="Google" id="ProtNLM"/>
    </source>
</evidence>
<accession>A0ABT7H223</accession>
<keyword evidence="6 8" id="KW-1133">Transmembrane helix</keyword>
<keyword evidence="3" id="KW-0328">Glycosyltransferase</keyword>
<dbReference type="PANTHER" id="PTHR33908">
    <property type="entry name" value="MANNOSYLTRANSFERASE YKCB-RELATED"/>
    <property type="match status" value="1"/>
</dbReference>
<feature type="transmembrane region" description="Helical" evidence="8">
    <location>
        <begin position="207"/>
        <end position="225"/>
    </location>
</feature>
<evidence type="ECO:0000256" key="5">
    <source>
        <dbReference type="ARBA" id="ARBA00022692"/>
    </source>
</evidence>
<evidence type="ECO:0000256" key="6">
    <source>
        <dbReference type="ARBA" id="ARBA00022989"/>
    </source>
</evidence>
<proteinExistence type="predicted"/>
<feature type="transmembrane region" description="Helical" evidence="8">
    <location>
        <begin position="270"/>
        <end position="290"/>
    </location>
</feature>
<dbReference type="Proteomes" id="UP001223390">
    <property type="component" value="Unassembled WGS sequence"/>
</dbReference>
<evidence type="ECO:0000313" key="10">
    <source>
        <dbReference type="Proteomes" id="UP001223390"/>
    </source>
</evidence>
<dbReference type="PANTHER" id="PTHR33908:SF3">
    <property type="entry name" value="UNDECAPRENYL PHOSPHATE-ALPHA-4-AMINO-4-DEOXY-L-ARABINOSE ARABINOSYL TRANSFERASE"/>
    <property type="match status" value="1"/>
</dbReference>
<evidence type="ECO:0000256" key="1">
    <source>
        <dbReference type="ARBA" id="ARBA00004651"/>
    </source>
</evidence>